<protein>
    <submittedName>
        <fullName evidence="10">Twinfilin actin binding protein 2</fullName>
    </submittedName>
</protein>
<dbReference type="Ensembl" id="ENSRBIT00000030119.1">
    <property type="protein sequence ID" value="ENSRBIP00000006798.1"/>
    <property type="gene ID" value="ENSRBIG00000027035.1"/>
</dbReference>
<dbReference type="Pfam" id="PF00241">
    <property type="entry name" value="Cofilin_ADF"/>
    <property type="match status" value="2"/>
</dbReference>
<keyword evidence="8" id="KW-0206">Cytoskeleton</keyword>
<keyword evidence="7" id="KW-0009">Actin-binding</keyword>
<dbReference type="InterPro" id="IPR002108">
    <property type="entry name" value="ADF-H"/>
</dbReference>
<dbReference type="Gene3D" id="3.40.20.10">
    <property type="entry name" value="Severin"/>
    <property type="match status" value="2"/>
</dbReference>
<keyword evidence="6" id="KW-0007">Acetylation</keyword>
<feature type="domain" description="ADF-H" evidence="9">
    <location>
        <begin position="172"/>
        <end position="239"/>
    </location>
</feature>
<keyword evidence="11" id="KW-1185">Reference proteome</keyword>
<reference evidence="10" key="2">
    <citation type="submission" date="2025-08" db="UniProtKB">
        <authorList>
            <consortium name="Ensembl"/>
        </authorList>
    </citation>
    <scope>IDENTIFICATION</scope>
</reference>
<dbReference type="GO" id="GO:0003785">
    <property type="term" value="F:actin monomer binding"/>
    <property type="evidence" value="ECO:0007669"/>
    <property type="project" value="TreeGrafter"/>
</dbReference>
<name>A0A2K6K696_RHIBE</name>
<dbReference type="Proteomes" id="UP000233180">
    <property type="component" value="Unassembled WGS sequence"/>
</dbReference>
<keyword evidence="4" id="KW-0963">Cytoplasm</keyword>
<dbReference type="InterPro" id="IPR029006">
    <property type="entry name" value="ADF-H/Gelsolin-like_dom_sf"/>
</dbReference>
<evidence type="ECO:0000256" key="3">
    <source>
        <dbReference type="ARBA" id="ARBA00009557"/>
    </source>
</evidence>
<dbReference type="GO" id="GO:0051016">
    <property type="term" value="P:barbed-end actin filament capping"/>
    <property type="evidence" value="ECO:0007669"/>
    <property type="project" value="TreeGrafter"/>
</dbReference>
<evidence type="ECO:0000313" key="11">
    <source>
        <dbReference type="Proteomes" id="UP000233180"/>
    </source>
</evidence>
<dbReference type="GO" id="GO:0030016">
    <property type="term" value="C:myofibril"/>
    <property type="evidence" value="ECO:0007669"/>
    <property type="project" value="TreeGrafter"/>
</dbReference>
<sequence length="273" mass="30882">FLVETGFHPTARLEVRSGRRGGSWERLLTRPLPPEQLVLGASQEPVGRWDQDYDRAVLPLLDAQQPCYLLYRLDSQNAQGFEWLFLAWSPDNSPVRLQAGCSPTPGAHLWLCIHPTPQDDLSFAGYQKHLSSCAAPAPLTSAERELQQIRINEVKTEISVESKHQTLQGLAFPLQPEAQWALQQLKQKMVNYIQLKLDLERETIELVHTEPTDVAHLPSRVPRDAARYHFFLYKHTHEGDPLESVGEWPWQGRQACGWVEAGLVCSGAGPLWV</sequence>
<evidence type="ECO:0000256" key="6">
    <source>
        <dbReference type="ARBA" id="ARBA00022990"/>
    </source>
</evidence>
<evidence type="ECO:0000256" key="7">
    <source>
        <dbReference type="ARBA" id="ARBA00023203"/>
    </source>
</evidence>
<dbReference type="GO" id="GO:0005884">
    <property type="term" value="C:actin filament"/>
    <property type="evidence" value="ECO:0007669"/>
    <property type="project" value="TreeGrafter"/>
</dbReference>
<keyword evidence="5" id="KW-0677">Repeat</keyword>
<feature type="domain" description="ADF-H" evidence="9">
    <location>
        <begin position="58"/>
        <end position="102"/>
    </location>
</feature>
<evidence type="ECO:0000256" key="8">
    <source>
        <dbReference type="ARBA" id="ARBA00023212"/>
    </source>
</evidence>
<gene>
    <name evidence="10" type="primary">TWF2</name>
</gene>
<accession>A0A2K6K696</accession>
<comment type="similarity">
    <text evidence="3">Belongs to the actin-binding proteins ADF family. Twinfilin subfamily.</text>
</comment>
<dbReference type="AlphaFoldDB" id="A0A2K6K696"/>
<dbReference type="GO" id="GO:0010591">
    <property type="term" value="P:regulation of lamellipodium assembly"/>
    <property type="evidence" value="ECO:0007669"/>
    <property type="project" value="TreeGrafter"/>
</dbReference>
<dbReference type="GO" id="GO:0048471">
    <property type="term" value="C:perinuclear region of cytoplasm"/>
    <property type="evidence" value="ECO:0007669"/>
    <property type="project" value="UniProtKB-SubCell"/>
</dbReference>
<reference evidence="10 11" key="1">
    <citation type="submission" date="2016-06" db="EMBL/GenBank/DDBJ databases">
        <title>Genome of Rhinopithecus bieti.</title>
        <authorList>
            <person name="Wu"/>
            <person name="C.-I. and Zhang"/>
            <person name="Y."/>
        </authorList>
    </citation>
    <scope>NUCLEOTIDE SEQUENCE</scope>
</reference>
<organism evidence="10 11">
    <name type="scientific">Rhinopithecus bieti</name>
    <name type="common">Black snub-nosed monkey</name>
    <name type="synonym">Pygathrix bieti</name>
    <dbReference type="NCBI Taxonomy" id="61621"/>
    <lineage>
        <taxon>Eukaryota</taxon>
        <taxon>Metazoa</taxon>
        <taxon>Chordata</taxon>
        <taxon>Craniata</taxon>
        <taxon>Vertebrata</taxon>
        <taxon>Euteleostomi</taxon>
        <taxon>Mammalia</taxon>
        <taxon>Eutheria</taxon>
        <taxon>Euarchontoglires</taxon>
        <taxon>Primates</taxon>
        <taxon>Haplorrhini</taxon>
        <taxon>Catarrhini</taxon>
        <taxon>Cercopithecidae</taxon>
        <taxon>Colobinae</taxon>
        <taxon>Rhinopithecus</taxon>
    </lineage>
</organism>
<dbReference type="GO" id="GO:0030042">
    <property type="term" value="P:actin filament depolymerization"/>
    <property type="evidence" value="ECO:0007669"/>
    <property type="project" value="TreeGrafter"/>
</dbReference>
<evidence type="ECO:0000256" key="1">
    <source>
        <dbReference type="ARBA" id="ARBA00004245"/>
    </source>
</evidence>
<dbReference type="InterPro" id="IPR028458">
    <property type="entry name" value="Twinfilin"/>
</dbReference>
<dbReference type="PANTHER" id="PTHR13759">
    <property type="entry name" value="TWINFILIN"/>
    <property type="match status" value="1"/>
</dbReference>
<evidence type="ECO:0000259" key="9">
    <source>
        <dbReference type="Pfam" id="PF00241"/>
    </source>
</evidence>
<proteinExistence type="inferred from homology"/>
<evidence type="ECO:0000256" key="4">
    <source>
        <dbReference type="ARBA" id="ARBA00022490"/>
    </source>
</evidence>
<reference evidence="10" key="3">
    <citation type="submission" date="2025-09" db="UniProtKB">
        <authorList>
            <consortium name="Ensembl"/>
        </authorList>
    </citation>
    <scope>IDENTIFICATION</scope>
</reference>
<dbReference type="GO" id="GO:0051015">
    <property type="term" value="F:actin filament binding"/>
    <property type="evidence" value="ECO:0007669"/>
    <property type="project" value="TreeGrafter"/>
</dbReference>
<comment type="subcellular location">
    <subcellularLocation>
        <location evidence="1">Cytoplasm</location>
        <location evidence="1">Cytoskeleton</location>
    </subcellularLocation>
    <subcellularLocation>
        <location evidence="2">Cytoplasm</location>
        <location evidence="2">Perinuclear region</location>
    </subcellularLocation>
</comment>
<dbReference type="PANTHER" id="PTHR13759:SF9">
    <property type="entry name" value="TWINFILIN-2"/>
    <property type="match status" value="1"/>
</dbReference>
<dbReference type="SUPFAM" id="SSF55753">
    <property type="entry name" value="Actin depolymerizing proteins"/>
    <property type="match status" value="2"/>
</dbReference>
<evidence type="ECO:0000256" key="2">
    <source>
        <dbReference type="ARBA" id="ARBA00004556"/>
    </source>
</evidence>
<dbReference type="GO" id="GO:0010976">
    <property type="term" value="P:positive regulation of neuron projection development"/>
    <property type="evidence" value="ECO:0007669"/>
    <property type="project" value="TreeGrafter"/>
</dbReference>
<dbReference type="GeneTree" id="ENSGT00530000063868"/>
<evidence type="ECO:0000313" key="10">
    <source>
        <dbReference type="Ensembl" id="ENSRBIP00000006798.1"/>
    </source>
</evidence>
<evidence type="ECO:0000256" key="5">
    <source>
        <dbReference type="ARBA" id="ARBA00022737"/>
    </source>
</evidence>